<organism evidence="3 4">
    <name type="scientific">Melipona bicolor</name>
    <dbReference type="NCBI Taxonomy" id="60889"/>
    <lineage>
        <taxon>Eukaryota</taxon>
        <taxon>Metazoa</taxon>
        <taxon>Ecdysozoa</taxon>
        <taxon>Arthropoda</taxon>
        <taxon>Hexapoda</taxon>
        <taxon>Insecta</taxon>
        <taxon>Pterygota</taxon>
        <taxon>Neoptera</taxon>
        <taxon>Endopterygota</taxon>
        <taxon>Hymenoptera</taxon>
        <taxon>Apocrita</taxon>
        <taxon>Aculeata</taxon>
        <taxon>Apoidea</taxon>
        <taxon>Anthophila</taxon>
        <taxon>Apidae</taxon>
        <taxon>Melipona</taxon>
    </lineage>
</organism>
<dbReference type="Proteomes" id="UP001177670">
    <property type="component" value="Unassembled WGS sequence"/>
</dbReference>
<name>A0AA40FMK2_9HYME</name>
<keyword evidence="2" id="KW-1133">Transmembrane helix</keyword>
<feature type="compositionally biased region" description="Basic and acidic residues" evidence="1">
    <location>
        <begin position="20"/>
        <end position="35"/>
    </location>
</feature>
<feature type="region of interest" description="Disordered" evidence="1">
    <location>
        <begin position="1"/>
        <end position="35"/>
    </location>
</feature>
<proteinExistence type="predicted"/>
<gene>
    <name evidence="3" type="ORF">K0M31_010426</name>
</gene>
<evidence type="ECO:0000256" key="1">
    <source>
        <dbReference type="SAM" id="MobiDB-lite"/>
    </source>
</evidence>
<evidence type="ECO:0000313" key="4">
    <source>
        <dbReference type="Proteomes" id="UP001177670"/>
    </source>
</evidence>
<evidence type="ECO:0000313" key="3">
    <source>
        <dbReference type="EMBL" id="KAK1121638.1"/>
    </source>
</evidence>
<dbReference type="EMBL" id="JAHYIQ010000026">
    <property type="protein sequence ID" value="KAK1121638.1"/>
    <property type="molecule type" value="Genomic_DNA"/>
</dbReference>
<evidence type="ECO:0000256" key="2">
    <source>
        <dbReference type="SAM" id="Phobius"/>
    </source>
</evidence>
<reference evidence="3" key="1">
    <citation type="submission" date="2021-10" db="EMBL/GenBank/DDBJ databases">
        <title>Melipona bicolor Genome sequencing and assembly.</title>
        <authorList>
            <person name="Araujo N.S."/>
            <person name="Arias M.C."/>
        </authorList>
    </citation>
    <scope>NUCLEOTIDE SEQUENCE</scope>
    <source>
        <strain evidence="3">USP_2M_L1-L4_2017</strain>
        <tissue evidence="3">Whole body</tissue>
    </source>
</reference>
<comment type="caution">
    <text evidence="3">The sequence shown here is derived from an EMBL/GenBank/DDBJ whole genome shotgun (WGS) entry which is preliminary data.</text>
</comment>
<protein>
    <submittedName>
        <fullName evidence="3">Uncharacterized protein</fullName>
    </submittedName>
</protein>
<sequence>MATADPSGDDDQVGKRHSRATVDRRTSAKPEENEEAIRGVWARLTAELTRKIFHGAFVAIVATVSVRRLTKAEIVMRRIRCRHARTHAGDCEIRVSDGSRGFKLGAKG</sequence>
<accession>A0AA40FMK2</accession>
<keyword evidence="2" id="KW-0812">Transmembrane</keyword>
<dbReference type="AlphaFoldDB" id="A0AA40FMK2"/>
<keyword evidence="4" id="KW-1185">Reference proteome</keyword>
<keyword evidence="2" id="KW-0472">Membrane</keyword>
<feature type="transmembrane region" description="Helical" evidence="2">
    <location>
        <begin position="52"/>
        <end position="70"/>
    </location>
</feature>